<gene>
    <name evidence="1" type="primary">ABSGL_06250.1 scaffold 7710</name>
</gene>
<sequence>MARGKKGTFERLERVDGDQWDAPENFERGLKRSMAAIDGSNLRSVYSGNSLASSYMNRHQRTIWDQPRWSELYIIQTQSF</sequence>
<keyword evidence="2" id="KW-1185">Reference proteome</keyword>
<dbReference type="EMBL" id="LT553222">
    <property type="protein sequence ID" value="SAM00561.1"/>
    <property type="molecule type" value="Genomic_DNA"/>
</dbReference>
<evidence type="ECO:0000313" key="1">
    <source>
        <dbReference type="EMBL" id="SAM00561.1"/>
    </source>
</evidence>
<dbReference type="AlphaFoldDB" id="A0A168NHH6"/>
<dbReference type="InParanoid" id="A0A168NHH6"/>
<dbReference type="Proteomes" id="UP000078561">
    <property type="component" value="Unassembled WGS sequence"/>
</dbReference>
<accession>A0A168NHH6</accession>
<reference evidence="1" key="1">
    <citation type="submission" date="2016-04" db="EMBL/GenBank/DDBJ databases">
        <authorList>
            <person name="Evans L.H."/>
            <person name="Alamgir A."/>
            <person name="Owens N."/>
            <person name="Weber N.D."/>
            <person name="Virtaneva K."/>
            <person name="Barbian K."/>
            <person name="Babar A."/>
            <person name="Rosenke K."/>
        </authorList>
    </citation>
    <scope>NUCLEOTIDE SEQUENCE [LARGE SCALE GENOMIC DNA]</scope>
    <source>
        <strain evidence="1">CBS 101.48</strain>
    </source>
</reference>
<protein>
    <submittedName>
        <fullName evidence="1">Uncharacterized protein</fullName>
    </submittedName>
</protein>
<organism evidence="1">
    <name type="scientific">Absidia glauca</name>
    <name type="common">Pin mould</name>
    <dbReference type="NCBI Taxonomy" id="4829"/>
    <lineage>
        <taxon>Eukaryota</taxon>
        <taxon>Fungi</taxon>
        <taxon>Fungi incertae sedis</taxon>
        <taxon>Mucoromycota</taxon>
        <taxon>Mucoromycotina</taxon>
        <taxon>Mucoromycetes</taxon>
        <taxon>Mucorales</taxon>
        <taxon>Cunninghamellaceae</taxon>
        <taxon>Absidia</taxon>
    </lineage>
</organism>
<proteinExistence type="predicted"/>
<name>A0A168NHH6_ABSGL</name>
<evidence type="ECO:0000313" key="2">
    <source>
        <dbReference type="Proteomes" id="UP000078561"/>
    </source>
</evidence>